<protein>
    <recommendedName>
        <fullName evidence="4">Esterase family protein</fullName>
    </recommendedName>
</protein>
<keyword evidence="1" id="KW-0472">Membrane</keyword>
<dbReference type="PANTHER" id="PTHR48098:SF1">
    <property type="entry name" value="DIACYLGLYCEROL ACYLTRANSFERASE_MYCOLYLTRANSFERASE AG85A"/>
    <property type="match status" value="1"/>
</dbReference>
<dbReference type="Proteomes" id="UP000658656">
    <property type="component" value="Unassembled WGS sequence"/>
</dbReference>
<dbReference type="InterPro" id="IPR029058">
    <property type="entry name" value="AB_hydrolase_fold"/>
</dbReference>
<feature type="transmembrane region" description="Helical" evidence="1">
    <location>
        <begin position="43"/>
        <end position="65"/>
    </location>
</feature>
<evidence type="ECO:0000313" key="3">
    <source>
        <dbReference type="Proteomes" id="UP000658656"/>
    </source>
</evidence>
<keyword evidence="1" id="KW-0812">Transmembrane</keyword>
<name>A0A8H9IY36_9PSEU</name>
<keyword evidence="3" id="KW-1185">Reference proteome</keyword>
<reference evidence="2" key="2">
    <citation type="submission" date="2020-09" db="EMBL/GenBank/DDBJ databases">
        <authorList>
            <person name="Sun Q."/>
            <person name="Zhou Y."/>
        </authorList>
    </citation>
    <scope>NUCLEOTIDE SEQUENCE</scope>
    <source>
        <strain evidence="2">CGMCC 4.7679</strain>
    </source>
</reference>
<sequence>MNALAGLSLTGWWPVRVLLLAALVPAGLLVARCRRGRGRVAAGSVALLLVAVNVLTFVNASVGYYRTLGQALGLPGGDAAVDAPRAPASGMVTSIEIPGRTSGFPARAAQVYLPPAWFAHPRPKLPVVVLLHGTPGSPADWDDDGGAASTLDAWAAGHRGVAPVVVMPDINGGFDRDTECVDSPAGRAETYLAEDVPAFVVSRFSTQPPGRRWAVAGLSEGGSCALMLALRHSDRFAVFADYSGLAGPRSGDGNAVGETIATLFGNSLANFRSHEPGWLLTHQRYPELSGWFETGDQDPAPLAAIRRLEPLAEAAGVSAELVVVPGGGHDFFLWRRAFADSLPWLLTRLGG</sequence>
<dbReference type="RefSeq" id="WP_145934391.1">
    <property type="nucleotide sequence ID" value="NZ_BNAV01000008.1"/>
</dbReference>
<dbReference type="Pfam" id="PF00756">
    <property type="entry name" value="Esterase"/>
    <property type="match status" value="1"/>
</dbReference>
<proteinExistence type="predicted"/>
<evidence type="ECO:0000256" key="1">
    <source>
        <dbReference type="SAM" id="Phobius"/>
    </source>
</evidence>
<evidence type="ECO:0008006" key="4">
    <source>
        <dbReference type="Google" id="ProtNLM"/>
    </source>
</evidence>
<reference evidence="2" key="1">
    <citation type="journal article" date="2014" name="Int. J. Syst. Evol. Microbiol.">
        <title>Complete genome sequence of Corynebacterium casei LMG S-19264T (=DSM 44701T), isolated from a smear-ripened cheese.</title>
        <authorList>
            <consortium name="US DOE Joint Genome Institute (JGI-PGF)"/>
            <person name="Walter F."/>
            <person name="Albersmeier A."/>
            <person name="Kalinowski J."/>
            <person name="Ruckert C."/>
        </authorList>
    </citation>
    <scope>NUCLEOTIDE SEQUENCE</scope>
    <source>
        <strain evidence="2">CGMCC 4.7679</strain>
    </source>
</reference>
<dbReference type="GO" id="GO:0016747">
    <property type="term" value="F:acyltransferase activity, transferring groups other than amino-acyl groups"/>
    <property type="evidence" value="ECO:0007669"/>
    <property type="project" value="TreeGrafter"/>
</dbReference>
<dbReference type="InterPro" id="IPR000801">
    <property type="entry name" value="Esterase-like"/>
</dbReference>
<accession>A0A8H9IY36</accession>
<keyword evidence="1" id="KW-1133">Transmembrane helix</keyword>
<gene>
    <name evidence="2" type="ORF">GCM10017566_48930</name>
</gene>
<dbReference type="EMBL" id="BNAV01000008">
    <property type="protein sequence ID" value="GHF69474.1"/>
    <property type="molecule type" value="Genomic_DNA"/>
</dbReference>
<organism evidence="2 3">
    <name type="scientific">Amycolatopsis bartoniae</name>
    <dbReference type="NCBI Taxonomy" id="941986"/>
    <lineage>
        <taxon>Bacteria</taxon>
        <taxon>Bacillati</taxon>
        <taxon>Actinomycetota</taxon>
        <taxon>Actinomycetes</taxon>
        <taxon>Pseudonocardiales</taxon>
        <taxon>Pseudonocardiaceae</taxon>
        <taxon>Amycolatopsis</taxon>
    </lineage>
</organism>
<dbReference type="SUPFAM" id="SSF53474">
    <property type="entry name" value="alpha/beta-Hydrolases"/>
    <property type="match status" value="1"/>
</dbReference>
<comment type="caution">
    <text evidence="2">The sequence shown here is derived from an EMBL/GenBank/DDBJ whole genome shotgun (WGS) entry which is preliminary data.</text>
</comment>
<evidence type="ECO:0000313" key="2">
    <source>
        <dbReference type="EMBL" id="GHF69474.1"/>
    </source>
</evidence>
<dbReference type="PANTHER" id="PTHR48098">
    <property type="entry name" value="ENTEROCHELIN ESTERASE-RELATED"/>
    <property type="match status" value="1"/>
</dbReference>
<dbReference type="OrthoDB" id="3723842at2"/>
<dbReference type="AlphaFoldDB" id="A0A8H9IY36"/>
<dbReference type="InterPro" id="IPR050583">
    <property type="entry name" value="Mycobacterial_A85_antigen"/>
</dbReference>
<dbReference type="Gene3D" id="3.40.50.1820">
    <property type="entry name" value="alpha/beta hydrolase"/>
    <property type="match status" value="1"/>
</dbReference>
<feature type="transmembrane region" description="Helical" evidence="1">
    <location>
        <begin position="12"/>
        <end position="31"/>
    </location>
</feature>